<protein>
    <submittedName>
        <fullName evidence="1">Uncharacterized protein</fullName>
    </submittedName>
</protein>
<dbReference type="EMBL" id="LGUS01000168">
    <property type="protein sequence ID" value="KOG33955.1"/>
    <property type="molecule type" value="Genomic_DNA"/>
</dbReference>
<dbReference type="RefSeq" id="WP_053191846.1">
    <property type="nucleotide sequence ID" value="NZ_KQ948992.1"/>
</dbReference>
<organism evidence="1 2">
    <name type="scientific">Streptomyces resistomycificus</name>
    <dbReference type="NCBI Taxonomy" id="67356"/>
    <lineage>
        <taxon>Bacteria</taxon>
        <taxon>Bacillati</taxon>
        <taxon>Actinomycetota</taxon>
        <taxon>Actinomycetes</taxon>
        <taxon>Kitasatosporales</taxon>
        <taxon>Streptomycetaceae</taxon>
        <taxon>Streptomyces</taxon>
        <taxon>Streptomyces aurantiacus group</taxon>
    </lineage>
</organism>
<dbReference type="STRING" id="67356.AQJ84_18940"/>
<evidence type="ECO:0000313" key="2">
    <source>
        <dbReference type="Proteomes" id="UP000037251"/>
    </source>
</evidence>
<sequence length="216" mass="22246">MGTFYGNVLVARTCDEVVPLLAGAGDPDGEPLRGYAMAVGPGHTVICPAEGTDAIGLAGPLSRLLGAPALSAYVHDSDVLDLRVFVGGEQRHGYDSFPGYFDEVETDEDGNPVGAVAEGRPEPVGVDPEAFLPLAAGPVDRAALVRVLRGTPLDPQDGEGGRYVFADDRHHDVMATLGLDAARLSTGYAQLSRGYLPGGTVAGDLIALGGAEPPAR</sequence>
<name>A0A0L8L755_9ACTN</name>
<proteinExistence type="predicted"/>
<dbReference type="OrthoDB" id="4122803at2"/>
<dbReference type="AlphaFoldDB" id="A0A0L8L755"/>
<dbReference type="Proteomes" id="UP000037251">
    <property type="component" value="Unassembled WGS sequence"/>
</dbReference>
<keyword evidence="2" id="KW-1185">Reference proteome</keyword>
<accession>A0A0L8L755</accession>
<dbReference type="PATRIC" id="fig|67356.5.peg.4389"/>
<gene>
    <name evidence="1" type="ORF">ADK37_20630</name>
</gene>
<evidence type="ECO:0000313" key="1">
    <source>
        <dbReference type="EMBL" id="KOG33955.1"/>
    </source>
</evidence>
<comment type="caution">
    <text evidence="1">The sequence shown here is derived from an EMBL/GenBank/DDBJ whole genome shotgun (WGS) entry which is preliminary data.</text>
</comment>
<reference evidence="2" key="1">
    <citation type="submission" date="2015-07" db="EMBL/GenBank/DDBJ databases">
        <authorList>
            <person name="Ju K.-S."/>
            <person name="Doroghazi J.R."/>
            <person name="Metcalf W.W."/>
        </authorList>
    </citation>
    <scope>NUCLEOTIDE SEQUENCE [LARGE SCALE GENOMIC DNA]</scope>
    <source>
        <strain evidence="2">NRRL 2290</strain>
    </source>
</reference>